<dbReference type="AlphaFoldDB" id="A0A8J7HDW6"/>
<keyword evidence="1" id="KW-0812">Transmembrane</keyword>
<feature type="transmembrane region" description="Helical" evidence="1">
    <location>
        <begin position="211"/>
        <end position="229"/>
    </location>
</feature>
<name>A0A8J7HDW6_9CYAN</name>
<gene>
    <name evidence="2" type="ORF">I8751_12235</name>
</gene>
<dbReference type="EMBL" id="JAECZB010000024">
    <property type="protein sequence ID" value="MBH8553123.1"/>
    <property type="molecule type" value="Genomic_DNA"/>
</dbReference>
<dbReference type="Proteomes" id="UP000599391">
    <property type="component" value="Unassembled WGS sequence"/>
</dbReference>
<comment type="caution">
    <text evidence="2">The sequence shown here is derived from an EMBL/GenBank/DDBJ whole genome shotgun (WGS) entry which is preliminary data.</text>
</comment>
<feature type="transmembrane region" description="Helical" evidence="1">
    <location>
        <begin position="282"/>
        <end position="302"/>
    </location>
</feature>
<feature type="transmembrane region" description="Helical" evidence="1">
    <location>
        <begin position="382"/>
        <end position="403"/>
    </location>
</feature>
<feature type="transmembrane region" description="Helical" evidence="1">
    <location>
        <begin position="309"/>
        <end position="327"/>
    </location>
</feature>
<protein>
    <submittedName>
        <fullName evidence="2">Phospholipid carrier-dependent glycosyltransferase</fullName>
    </submittedName>
</protein>
<feature type="transmembrane region" description="Helical" evidence="1">
    <location>
        <begin position="347"/>
        <end position="370"/>
    </location>
</feature>
<keyword evidence="1" id="KW-0472">Membrane</keyword>
<sequence length="572" mass="64972">MKNRYHLLLILLWLAIGTCLRFWRLASLPPWTDECATIVFSLGNSFRTVPLNQVISSDVLLQPLQSIPSIGINAVIEHLFNESTHPPVYFVLSHFWMKWFSPIGELASIWAARSLSAVFGIVSIPAMFGFGYLAFRSKLVGQMAAAMMAVSPYTIFLARDARHYTLAILLAIASLCCLVKAIQTIYRQQSLPLWVIFAWVVINTLGVATHYFFTLTLCAEGFVLLRYIWHKSKQKALIQPNLWRIWVVAIGTLMGCLVWIPALQSIPGNELTTWVASSNPHVRWLEPIGRLLLWILSMLLLLPSAFTNLPMMIVIVSGVVTLLFLVWSLPHLVNGLKVQQHNPDTHLAIQILMRYVIVAIALCLCFTYGLGMDLTLAARFQFICVPAIILLLSASLAGCWQQVQNFNPHQQKFLRVVNGKLVVSIIWLMSMFGGVTATWNLGYLQNQRPDLLASVIQEASQLNVLIATTHLHHGQTGRMMGLAWQFPHLPAKNLQFFLAHRDLESKNYTKSMQVFYEQLTKIPRPLDLWLVEFRTQVNLESQQCFPDDQYRKSAGEYSYKLYHCNVQNNGKY</sequence>
<evidence type="ECO:0000256" key="1">
    <source>
        <dbReference type="SAM" id="Phobius"/>
    </source>
</evidence>
<organism evidence="2 3">
    <name type="scientific">Atlanticothrix silvestris CENA357</name>
    <dbReference type="NCBI Taxonomy" id="1725252"/>
    <lineage>
        <taxon>Bacteria</taxon>
        <taxon>Bacillati</taxon>
        <taxon>Cyanobacteriota</taxon>
        <taxon>Cyanophyceae</taxon>
        <taxon>Nostocales</taxon>
        <taxon>Nodulariaceae</taxon>
        <taxon>Atlanticothrix</taxon>
        <taxon>Atlanticothrix silvestris</taxon>
    </lineage>
</organism>
<evidence type="ECO:0000313" key="2">
    <source>
        <dbReference type="EMBL" id="MBH8553123.1"/>
    </source>
</evidence>
<feature type="transmembrane region" description="Helical" evidence="1">
    <location>
        <begin position="139"/>
        <end position="158"/>
    </location>
</feature>
<dbReference type="RefSeq" id="WP_214439412.1">
    <property type="nucleotide sequence ID" value="NZ_JAECZB010000024.1"/>
</dbReference>
<feature type="transmembrane region" description="Helical" evidence="1">
    <location>
        <begin position="164"/>
        <end position="182"/>
    </location>
</feature>
<evidence type="ECO:0000313" key="3">
    <source>
        <dbReference type="Proteomes" id="UP000599391"/>
    </source>
</evidence>
<keyword evidence="3" id="KW-1185">Reference proteome</keyword>
<feature type="transmembrane region" description="Helical" evidence="1">
    <location>
        <begin position="241"/>
        <end position="262"/>
    </location>
</feature>
<accession>A0A8J7HDW6</accession>
<feature type="transmembrane region" description="Helical" evidence="1">
    <location>
        <begin position="423"/>
        <end position="444"/>
    </location>
</feature>
<keyword evidence="1" id="KW-1133">Transmembrane helix</keyword>
<reference evidence="2 3" key="1">
    <citation type="journal article" date="2021" name="Int. J. Syst. Evol. Microbiol.">
        <title>Amazonocrinis nigriterrae gen. nov., sp. nov., Atlanticothrix silvestris gen. nov., sp. nov. and Dendronalium phyllosphericum gen. nov., sp. nov., nostocacean cyanobacteria from Brazilian environments.</title>
        <authorList>
            <person name="Alvarenga D.O."/>
            <person name="Andreote A.P.D."/>
            <person name="Branco L.H.Z."/>
            <person name="Delbaje E."/>
            <person name="Cruz R.B."/>
            <person name="Varani A.M."/>
            <person name="Fiore M.F."/>
        </authorList>
    </citation>
    <scope>NUCLEOTIDE SEQUENCE [LARGE SCALE GENOMIC DNA]</scope>
    <source>
        <strain evidence="2 3">CENA357</strain>
    </source>
</reference>
<proteinExistence type="predicted"/>
<feature type="transmembrane region" description="Helical" evidence="1">
    <location>
        <begin position="107"/>
        <end position="132"/>
    </location>
</feature>